<evidence type="ECO:0000256" key="3">
    <source>
        <dbReference type="ARBA" id="ARBA00022630"/>
    </source>
</evidence>
<dbReference type="PANTHER" id="PTHR42913">
    <property type="entry name" value="APOPTOSIS-INDUCING FACTOR 1"/>
    <property type="match status" value="1"/>
</dbReference>
<accession>A0A1I1DPB3</accession>
<dbReference type="InterPro" id="IPR036188">
    <property type="entry name" value="FAD/NAD-bd_sf"/>
</dbReference>
<organism evidence="7 8">
    <name type="scientific">Natronobacterium haloterrestre</name>
    <name type="common">Halobiforma haloterrestris</name>
    <dbReference type="NCBI Taxonomy" id="148448"/>
    <lineage>
        <taxon>Archaea</taxon>
        <taxon>Methanobacteriati</taxon>
        <taxon>Methanobacteriota</taxon>
        <taxon>Stenosarchaea group</taxon>
        <taxon>Halobacteria</taxon>
        <taxon>Halobacteriales</taxon>
        <taxon>Natrialbaceae</taxon>
        <taxon>Natronobacterium</taxon>
    </lineage>
</organism>
<evidence type="ECO:0000313" key="8">
    <source>
        <dbReference type="Proteomes" id="UP000199161"/>
    </source>
</evidence>
<dbReference type="GO" id="GO:0019646">
    <property type="term" value="P:aerobic electron transport chain"/>
    <property type="evidence" value="ECO:0007669"/>
    <property type="project" value="TreeGrafter"/>
</dbReference>
<protein>
    <submittedName>
        <fullName evidence="7">NADH dehydrogenase</fullName>
    </submittedName>
</protein>
<evidence type="ECO:0000256" key="2">
    <source>
        <dbReference type="ARBA" id="ARBA00005272"/>
    </source>
</evidence>
<feature type="domain" description="FAD/NAD(P)-binding" evidence="6">
    <location>
        <begin position="1"/>
        <end position="293"/>
    </location>
</feature>
<evidence type="ECO:0000259" key="6">
    <source>
        <dbReference type="Pfam" id="PF07992"/>
    </source>
</evidence>
<proteinExistence type="inferred from homology"/>
<keyword evidence="3" id="KW-0285">Flavoprotein</keyword>
<keyword evidence="5" id="KW-0560">Oxidoreductase</keyword>
<dbReference type="Gene3D" id="3.50.50.100">
    <property type="match status" value="1"/>
</dbReference>
<dbReference type="Pfam" id="PF07992">
    <property type="entry name" value="Pyr_redox_2"/>
    <property type="match status" value="1"/>
</dbReference>
<dbReference type="OrthoDB" id="38899at2157"/>
<dbReference type="RefSeq" id="WP_089785290.1">
    <property type="nucleotide sequence ID" value="NZ_FOKW01000001.1"/>
</dbReference>
<dbReference type="EMBL" id="FOKW01000001">
    <property type="protein sequence ID" value="SFB74530.1"/>
    <property type="molecule type" value="Genomic_DNA"/>
</dbReference>
<evidence type="ECO:0000313" key="7">
    <source>
        <dbReference type="EMBL" id="SFB74530.1"/>
    </source>
</evidence>
<dbReference type="AlphaFoldDB" id="A0A1I1DPB3"/>
<evidence type="ECO:0000256" key="1">
    <source>
        <dbReference type="ARBA" id="ARBA00001974"/>
    </source>
</evidence>
<reference evidence="8" key="1">
    <citation type="submission" date="2016-10" db="EMBL/GenBank/DDBJ databases">
        <authorList>
            <person name="Varghese N."/>
            <person name="Submissions S."/>
        </authorList>
    </citation>
    <scope>NUCLEOTIDE SEQUENCE [LARGE SCALE GENOMIC DNA]</scope>
    <source>
        <strain evidence="8">DSM 13078</strain>
    </source>
</reference>
<dbReference type="SUPFAM" id="SSF51905">
    <property type="entry name" value="FAD/NAD(P)-binding domain"/>
    <property type="match status" value="2"/>
</dbReference>
<keyword evidence="4" id="KW-0274">FAD</keyword>
<keyword evidence="8" id="KW-1185">Reference proteome</keyword>
<evidence type="ECO:0000256" key="4">
    <source>
        <dbReference type="ARBA" id="ARBA00022827"/>
    </source>
</evidence>
<gene>
    <name evidence="7" type="ORF">SAMN05444422_101670</name>
</gene>
<dbReference type="InterPro" id="IPR051169">
    <property type="entry name" value="NADH-Q_oxidoreductase"/>
</dbReference>
<evidence type="ECO:0000256" key="5">
    <source>
        <dbReference type="ARBA" id="ARBA00023002"/>
    </source>
</evidence>
<dbReference type="PANTHER" id="PTHR42913:SF3">
    <property type="entry name" value="64 KDA MITOCHONDRIAL NADH DEHYDROGENASE (EUROFUNG)"/>
    <property type="match status" value="1"/>
</dbReference>
<dbReference type="Proteomes" id="UP000199161">
    <property type="component" value="Unassembled WGS sequence"/>
</dbReference>
<dbReference type="InterPro" id="IPR023753">
    <property type="entry name" value="FAD/NAD-binding_dom"/>
</dbReference>
<dbReference type="GO" id="GO:0003955">
    <property type="term" value="F:NAD(P)H dehydrogenase (quinone) activity"/>
    <property type="evidence" value="ECO:0007669"/>
    <property type="project" value="TreeGrafter"/>
</dbReference>
<comment type="cofactor">
    <cofactor evidence="1">
        <name>FAD</name>
        <dbReference type="ChEBI" id="CHEBI:57692"/>
    </cofactor>
</comment>
<comment type="similarity">
    <text evidence="2">Belongs to the NADH dehydrogenase family.</text>
</comment>
<name>A0A1I1DPB3_NATHA</name>
<sequence>MHVVVLGGGYAGLTLTRLLERSLPAEAELTLVNETPDHLVQHELHRVIRRPELADAITVSLPAALDRASVRVARVEGIERDRRVVSLSSGRLEYDVAAICLGARTAYYGLEGVREHSLPLKRLRHANRIRKRVREVCHGDHGGEPPRIVVGGAGLSGVQIAGELAELVREEGSRATITLIEQRERVAPNFPANFQRAVRDALEDQGVEVRTATAVQRADDDRVFLESDETLPYDAFVWAGGIGGPDALEGERPTVGSDLRLDDRTFVVGDAARVVDADEEFVPASAQAAVREARTVATNVSRVVDGRLDSEFDPEPAHPPDGDPDLESFRFESPGWVVSVGDEAVATVGSRVLTGRSAKALKASIGVGYLSGVGGVGNAADLASKEFVPERFRRGG</sequence>